<keyword evidence="6" id="KW-0735">Signal-anchor</keyword>
<keyword evidence="17" id="KW-1185">Reference proteome</keyword>
<dbReference type="PANTHER" id="PTHR10412:SF11">
    <property type="entry name" value="MANNOSYL-OLIGOSACCHARIDE GLUCOSIDASE"/>
    <property type="match status" value="1"/>
</dbReference>
<dbReference type="InterPro" id="IPR008928">
    <property type="entry name" value="6-hairpin_glycosidase_sf"/>
</dbReference>
<dbReference type="Proteomes" id="UP000321570">
    <property type="component" value="Unassembled WGS sequence"/>
</dbReference>
<feature type="compositionally biased region" description="Polar residues" evidence="13">
    <location>
        <begin position="26"/>
        <end position="37"/>
    </location>
</feature>
<evidence type="ECO:0000259" key="14">
    <source>
        <dbReference type="Pfam" id="PF03200"/>
    </source>
</evidence>
<keyword evidence="3" id="KW-0812">Transmembrane</keyword>
<accession>A0A564Y5B9</accession>
<comment type="similarity">
    <text evidence="2 12">Belongs to the glycosyl hydrolase 63 family.</text>
</comment>
<dbReference type="SUPFAM" id="SSF48208">
    <property type="entry name" value="Six-hairpin glycosidases"/>
    <property type="match status" value="1"/>
</dbReference>
<evidence type="ECO:0000256" key="8">
    <source>
        <dbReference type="ARBA" id="ARBA00023136"/>
    </source>
</evidence>
<feature type="domain" description="Glycosyl hydrolase family 63 N-terminal" evidence="15">
    <location>
        <begin position="121"/>
        <end position="280"/>
    </location>
</feature>
<dbReference type="EMBL" id="CABIJS010000088">
    <property type="protein sequence ID" value="VUZ42420.1"/>
    <property type="molecule type" value="Genomic_DNA"/>
</dbReference>
<name>A0A564Y5B9_HYMDI</name>
<reference evidence="16 17" key="1">
    <citation type="submission" date="2019-07" db="EMBL/GenBank/DDBJ databases">
        <authorList>
            <person name="Jastrzebski P J."/>
            <person name="Paukszto L."/>
            <person name="Jastrzebski P J."/>
        </authorList>
    </citation>
    <scope>NUCLEOTIDE SEQUENCE [LARGE SCALE GENOMIC DNA]</scope>
    <source>
        <strain evidence="16 17">WMS-il1</strain>
    </source>
</reference>
<keyword evidence="9" id="KW-0325">Glycoprotein</keyword>
<feature type="domain" description="Glycosyl hydrolase family 63 C-terminal" evidence="14">
    <location>
        <begin position="372"/>
        <end position="890"/>
    </location>
</feature>
<dbReference type="InterPro" id="IPR012341">
    <property type="entry name" value="6hp_glycosidase-like_sf"/>
</dbReference>
<dbReference type="Gene3D" id="2.70.98.110">
    <property type="entry name" value="Glycosyl hydrolase family 63, N-terminal domain"/>
    <property type="match status" value="1"/>
</dbReference>
<evidence type="ECO:0000256" key="3">
    <source>
        <dbReference type="ARBA" id="ARBA00022692"/>
    </source>
</evidence>
<dbReference type="InterPro" id="IPR038518">
    <property type="entry name" value="Glyco_hydro_63N_sf"/>
</dbReference>
<evidence type="ECO:0000256" key="6">
    <source>
        <dbReference type="ARBA" id="ARBA00022968"/>
    </source>
</evidence>
<protein>
    <recommendedName>
        <fullName evidence="11 12">Mannosyl-oligosaccharide glucosidase</fullName>
        <ecNumber evidence="11 12">3.2.1.106</ecNumber>
    </recommendedName>
</protein>
<proteinExistence type="inferred from homology"/>
<dbReference type="GO" id="GO:0009311">
    <property type="term" value="P:oligosaccharide metabolic process"/>
    <property type="evidence" value="ECO:0007669"/>
    <property type="project" value="UniProtKB-UniRule"/>
</dbReference>
<organism evidence="16 17">
    <name type="scientific">Hymenolepis diminuta</name>
    <name type="common">Rat tapeworm</name>
    <dbReference type="NCBI Taxonomy" id="6216"/>
    <lineage>
        <taxon>Eukaryota</taxon>
        <taxon>Metazoa</taxon>
        <taxon>Spiralia</taxon>
        <taxon>Lophotrochozoa</taxon>
        <taxon>Platyhelminthes</taxon>
        <taxon>Cestoda</taxon>
        <taxon>Eucestoda</taxon>
        <taxon>Cyclophyllidea</taxon>
        <taxon>Hymenolepididae</taxon>
        <taxon>Hymenolepis</taxon>
    </lineage>
</organism>
<gene>
    <name evidence="16" type="ORF">WMSIL1_LOCUS2999</name>
</gene>
<evidence type="ECO:0000259" key="15">
    <source>
        <dbReference type="Pfam" id="PF16923"/>
    </source>
</evidence>
<dbReference type="InterPro" id="IPR031335">
    <property type="entry name" value="Glyco_hydro_63_C"/>
</dbReference>
<evidence type="ECO:0000256" key="11">
    <source>
        <dbReference type="ARBA" id="ARBA00038888"/>
    </source>
</evidence>
<evidence type="ECO:0000256" key="10">
    <source>
        <dbReference type="ARBA" id="ARBA00023295"/>
    </source>
</evidence>
<dbReference type="EC" id="3.2.1.106" evidence="11 12"/>
<dbReference type="PANTHER" id="PTHR10412">
    <property type="entry name" value="MANNOSYL-OLIGOSACCHARIDE GLUCOSIDASE"/>
    <property type="match status" value="1"/>
</dbReference>
<evidence type="ECO:0000256" key="7">
    <source>
        <dbReference type="ARBA" id="ARBA00022989"/>
    </source>
</evidence>
<evidence type="ECO:0000256" key="4">
    <source>
        <dbReference type="ARBA" id="ARBA00022801"/>
    </source>
</evidence>
<sequence>MSRSKLNEEKVGNRKVRSPHRKENGSRASFNNKSNSLAGADRSRIRKPHRKGRSDFFGDIGSVFCKRLCIFLSVFCCVLAVLYLEVQYNQASKRQRQFYTPIDLPTVIGHNGTAPEQSPELFWGTYRPNIFFGMSHRSPHSMLFGLAWVAFDGHSVAFRHQCTNDGGLKGYNWIEHDGRNYGIQTIISGNHNITVAFVKRPNTPYGGDWTARISVSPVNKSLPVMPISVLFYAYLPDASRGRIQSYVDGRELKRLRGFTQELGAFQVNFHVAKDRSRAPTHLAGYCPREDAIVLALSSGLALREDQASVFFTGLQEGLFGPNVPMPNVPSNIWASEVTLPGIHAKNAMPDKVDVLEVEFVSQASTSSDAISLTGKEFDVALARYSKAFHENFAKKFPHDPKAFSDKQVEMSKISLSNMLGGIGYFYGTSLITSPLLDNRQSTEPMSVEYFPASLFTATPSRSKFPRGFLWDEGFHVLLIGRWDVELALQSLGHWLDLLNAEGWIPREQILGWEARAAVPKEFIVQSTSVANPPALILAIEELLDRRDVHMSTEEKAMFDHWMLLALPRLRAWFLWLNTTQAGLLPSSFRWRGRPLDNPAQLNPLTLASGLDDYPRSSHPTESERHLDLRCWMAAFARIISRLTSHCETALRSSSPNDPSLVLLKSLAEEFQGITTQLHDMKWLDELHWDESKSIYADYGLHTDKVTLIQPPMHRAPVPGQPLPTKHRKVLEEPREQFVSSSVGYVTFFPLFLRVIPPYSPRLPQLLKRLADPNLLWTPYGLRSLALTSPFYGRANTENDPPYWRGAIWMNMNYLADEALQYYASHPDTPAEVAKEARELQLRLSRAVVDTIMGEMSRTGVTWERYDDRTGRGLSGHPFNGWTALVSLFMTH</sequence>
<evidence type="ECO:0000313" key="17">
    <source>
        <dbReference type="Proteomes" id="UP000321570"/>
    </source>
</evidence>
<keyword evidence="8" id="KW-0472">Membrane</keyword>
<keyword evidence="10 12" id="KW-0326">Glycosidase</keyword>
<dbReference type="Pfam" id="PF03200">
    <property type="entry name" value="Glyco_hydro_63"/>
    <property type="match status" value="1"/>
</dbReference>
<keyword evidence="5 12" id="KW-0256">Endoplasmic reticulum</keyword>
<evidence type="ECO:0000256" key="2">
    <source>
        <dbReference type="ARBA" id="ARBA00010833"/>
    </source>
</evidence>
<feature type="compositionally biased region" description="Basic and acidic residues" evidence="13">
    <location>
        <begin position="1"/>
        <end position="12"/>
    </location>
</feature>
<dbReference type="AlphaFoldDB" id="A0A564Y5B9"/>
<evidence type="ECO:0000256" key="12">
    <source>
        <dbReference type="RuleBase" id="RU368089"/>
    </source>
</evidence>
<comment type="catalytic activity">
    <reaction evidence="12">
        <text>N(4)-(alpha-D-Glc-(1-&gt;2)-alpha-D-Glc-(1-&gt;3)-alpha-D-Glc-(1-&gt;3)-alpha-D-Man-(1-&gt;2)-alpha-D-Man-(1-&gt;2)-alpha-D-Man-(1-&gt;3)-[alpha-D-Man-(1-&gt;2)-alpha-D-Man-(1-&gt;3)-[alpha-D-Man-(1-&gt;2)-alpha-D-Man-(1-&gt;6)]-alpha-D-Man-(1-&gt;6)]-beta-D-Man-(1-&gt;4)-beta-D-GlcNAc-(1-&gt;4)-beta-D-GlcNAc)-L-asparaginyl-[protein] + H2O = N(4)-(alpha-D-Glc-(1-&gt;3)-alpha-D-Glc-(1-&gt;3)-alpha-D-Man-(1-&gt;2)-alpha-D-Man-(1-&gt;2)-alpha-D-Man-(1-&gt;3)-[alpha-D-Man-(1-&gt;2)-alpha-D-Man-(1-&gt;3)-[alpha-D-Man-(1-&gt;2)-alpha-D-Man-(1-&gt;6)]-alpha-D-Man-(1-&gt;6)]-beta-D-Man-(1-&gt;4)-beta-D-GlcNAc-(1-&gt;4)-beta-D-GlcNAc)-L-asparaginyl-[protein] + beta-D-glucose</text>
        <dbReference type="Rhea" id="RHEA:55988"/>
        <dbReference type="Rhea" id="RHEA-COMP:12806"/>
        <dbReference type="Rhea" id="RHEA-COMP:14355"/>
        <dbReference type="ChEBI" id="CHEBI:15377"/>
        <dbReference type="ChEBI" id="CHEBI:15903"/>
        <dbReference type="ChEBI" id="CHEBI:59082"/>
        <dbReference type="ChEBI" id="CHEBI:132537"/>
        <dbReference type="EC" id="3.2.1.106"/>
    </reaction>
</comment>
<keyword evidence="4 12" id="KW-0378">Hydrolase</keyword>
<dbReference type="GO" id="GO:0005789">
    <property type="term" value="C:endoplasmic reticulum membrane"/>
    <property type="evidence" value="ECO:0007669"/>
    <property type="project" value="UniProtKB-SubCell"/>
</dbReference>
<keyword evidence="7" id="KW-1133">Transmembrane helix</keyword>
<evidence type="ECO:0000256" key="13">
    <source>
        <dbReference type="SAM" id="MobiDB-lite"/>
    </source>
</evidence>
<evidence type="ECO:0000313" key="16">
    <source>
        <dbReference type="EMBL" id="VUZ42420.1"/>
    </source>
</evidence>
<dbReference type="InterPro" id="IPR004888">
    <property type="entry name" value="Glycoside_hydrolase_63"/>
</dbReference>
<feature type="region of interest" description="Disordered" evidence="13">
    <location>
        <begin position="1"/>
        <end position="50"/>
    </location>
</feature>
<evidence type="ECO:0000256" key="9">
    <source>
        <dbReference type="ARBA" id="ARBA00023180"/>
    </source>
</evidence>
<dbReference type="Gene3D" id="1.50.10.10">
    <property type="match status" value="1"/>
</dbReference>
<dbReference type="GO" id="GO:0004573">
    <property type="term" value="F:Glc3Man9GlcNAc2 oligosaccharide glucosidase activity"/>
    <property type="evidence" value="ECO:0007669"/>
    <property type="project" value="UniProtKB-UniRule"/>
</dbReference>
<comment type="subcellular location">
    <subcellularLocation>
        <location evidence="1 12">Endoplasmic reticulum membrane</location>
        <topology evidence="1 12">Single-pass type II membrane protein</topology>
    </subcellularLocation>
</comment>
<dbReference type="InterPro" id="IPR031631">
    <property type="entry name" value="Glyco_hydro_63N"/>
</dbReference>
<dbReference type="GO" id="GO:0006487">
    <property type="term" value="P:protein N-linked glycosylation"/>
    <property type="evidence" value="ECO:0007669"/>
    <property type="project" value="UniProtKB-UniRule"/>
</dbReference>
<comment type="function">
    <text evidence="12">Cleaves the distal alpha 1,2-linked glucose residue from the Glc(3)Man(9)GlcNAc(2) oligosaccharide precursor.</text>
</comment>
<dbReference type="Pfam" id="PF16923">
    <property type="entry name" value="Glyco_hydro_63N"/>
    <property type="match status" value="1"/>
</dbReference>
<evidence type="ECO:0000256" key="5">
    <source>
        <dbReference type="ARBA" id="ARBA00022824"/>
    </source>
</evidence>
<evidence type="ECO:0000256" key="1">
    <source>
        <dbReference type="ARBA" id="ARBA00004648"/>
    </source>
</evidence>